<dbReference type="Proteomes" id="UP001249020">
    <property type="component" value="Unassembled WGS sequence"/>
</dbReference>
<gene>
    <name evidence="1" type="ORF">RM544_04625</name>
</gene>
<protein>
    <recommendedName>
        <fullName evidence="3">Transposase</fullName>
    </recommendedName>
</protein>
<keyword evidence="2" id="KW-1185">Reference proteome</keyword>
<dbReference type="AlphaFoldDB" id="A0AAW8R140"/>
<dbReference type="RefSeq" id="WP_311360588.1">
    <property type="nucleotide sequence ID" value="NZ_JAVRIE010000001.1"/>
</dbReference>
<evidence type="ECO:0000313" key="1">
    <source>
        <dbReference type="EMBL" id="MDT0581815.1"/>
    </source>
</evidence>
<evidence type="ECO:0008006" key="3">
    <source>
        <dbReference type="Google" id="ProtNLM"/>
    </source>
</evidence>
<proteinExistence type="predicted"/>
<organism evidence="1 2">
    <name type="scientific">Brumicola blandensis</name>
    <dbReference type="NCBI Taxonomy" id="3075611"/>
    <lineage>
        <taxon>Bacteria</taxon>
        <taxon>Pseudomonadati</taxon>
        <taxon>Pseudomonadota</taxon>
        <taxon>Gammaproteobacteria</taxon>
        <taxon>Alteromonadales</taxon>
        <taxon>Alteromonadaceae</taxon>
        <taxon>Brumicola</taxon>
    </lineage>
</organism>
<comment type="caution">
    <text evidence="1">The sequence shown here is derived from an EMBL/GenBank/DDBJ whole genome shotgun (WGS) entry which is preliminary data.</text>
</comment>
<name>A0AAW8R140_9ALTE</name>
<evidence type="ECO:0000313" key="2">
    <source>
        <dbReference type="Proteomes" id="UP001249020"/>
    </source>
</evidence>
<accession>A0AAW8R140</accession>
<dbReference type="EMBL" id="JAVRIE010000001">
    <property type="protein sequence ID" value="MDT0581815.1"/>
    <property type="molecule type" value="Genomic_DNA"/>
</dbReference>
<sequence>MTNHRFKENREHRFTISKPTNNEPVLVVCPKCESKSSVVPHGEDKVRCTCFSCGYTSTKSSNGRTFYWYDENPTDGYFGFNLWLRIDCNGNSLWAFNQTHLQFLESYVGATLRERVEDDELGWSNSSLASRLPKWIKSAKNREPILNAISKLKSKL</sequence>
<reference evidence="1 2" key="1">
    <citation type="submission" date="2023-09" db="EMBL/GenBank/DDBJ databases">
        <authorList>
            <person name="Rey-Velasco X."/>
        </authorList>
    </citation>
    <scope>NUCLEOTIDE SEQUENCE [LARGE SCALE GENOMIC DNA]</scope>
    <source>
        <strain evidence="1 2">W409</strain>
    </source>
</reference>